<dbReference type="CDD" id="cd06562">
    <property type="entry name" value="GH20_HexA_HexB-like"/>
    <property type="match status" value="1"/>
</dbReference>
<keyword evidence="5" id="KW-0325">Glycoprotein</keyword>
<evidence type="ECO:0000256" key="9">
    <source>
        <dbReference type="SAM" id="SignalP"/>
    </source>
</evidence>
<dbReference type="Gene3D" id="3.30.379.10">
    <property type="entry name" value="Chitobiase/beta-hexosaminidase domain 2-like"/>
    <property type="match status" value="1"/>
</dbReference>
<evidence type="ECO:0000256" key="5">
    <source>
        <dbReference type="ARBA" id="ARBA00023180"/>
    </source>
</evidence>
<keyword evidence="3 9" id="KW-0732">Signal</keyword>
<dbReference type="Proteomes" id="UP000694843">
    <property type="component" value="Unplaced"/>
</dbReference>
<dbReference type="EC" id="3.2.1.52" evidence="7"/>
<evidence type="ECO:0000313" key="12">
    <source>
        <dbReference type="Proteomes" id="UP000694843"/>
    </source>
</evidence>
<dbReference type="PIRSF" id="PIRSF001093">
    <property type="entry name" value="B-hxosamndse_ab_euk"/>
    <property type="match status" value="1"/>
</dbReference>
<evidence type="ECO:0000256" key="7">
    <source>
        <dbReference type="PIRNR" id="PIRNR001093"/>
    </source>
</evidence>
<dbReference type="InterPro" id="IPR025705">
    <property type="entry name" value="Beta_hexosaminidase_sua/sub"/>
</dbReference>
<feature type="active site" description="Proton donor" evidence="8">
    <location>
        <position position="386"/>
    </location>
</feature>
<dbReference type="PANTHER" id="PTHR22600">
    <property type="entry name" value="BETA-HEXOSAMINIDASE"/>
    <property type="match status" value="1"/>
</dbReference>
<evidence type="ECO:0000256" key="8">
    <source>
        <dbReference type="PIRSR" id="PIRSR001093-1"/>
    </source>
</evidence>
<dbReference type="PRINTS" id="PR00738">
    <property type="entry name" value="GLHYDRLASE20"/>
</dbReference>
<feature type="domain" description="Beta-hexosaminidase eukaryotic type N-terminal" evidence="11">
    <location>
        <begin position="68"/>
        <end position="197"/>
    </location>
</feature>
<gene>
    <name evidence="13" type="primary">LOC108681420</name>
</gene>
<evidence type="ECO:0000256" key="4">
    <source>
        <dbReference type="ARBA" id="ARBA00022801"/>
    </source>
</evidence>
<dbReference type="Gene3D" id="3.20.20.80">
    <property type="entry name" value="Glycosidases"/>
    <property type="match status" value="1"/>
</dbReference>
<evidence type="ECO:0000256" key="3">
    <source>
        <dbReference type="ARBA" id="ARBA00022729"/>
    </source>
</evidence>
<feature type="signal peptide" evidence="9">
    <location>
        <begin position="1"/>
        <end position="18"/>
    </location>
</feature>
<comment type="similarity">
    <text evidence="2 7">Belongs to the glycosyl hydrolase 20 family.</text>
</comment>
<dbReference type="GO" id="GO:0016231">
    <property type="term" value="F:beta-N-acetylglucosaminidase activity"/>
    <property type="evidence" value="ECO:0007669"/>
    <property type="project" value="TreeGrafter"/>
</dbReference>
<dbReference type="InterPro" id="IPR015883">
    <property type="entry name" value="Glyco_hydro_20_cat"/>
</dbReference>
<evidence type="ECO:0000256" key="1">
    <source>
        <dbReference type="ARBA" id="ARBA00001231"/>
    </source>
</evidence>
<name>A0A8B7PIE9_HYAAZ</name>
<feature type="chain" id="PRO_5034034660" description="Beta-hexosaminidase" evidence="9">
    <location>
        <begin position="19"/>
        <end position="621"/>
    </location>
</feature>
<dbReference type="GO" id="GO:0030203">
    <property type="term" value="P:glycosaminoglycan metabolic process"/>
    <property type="evidence" value="ECO:0007669"/>
    <property type="project" value="TreeGrafter"/>
</dbReference>
<evidence type="ECO:0000259" key="11">
    <source>
        <dbReference type="Pfam" id="PF14845"/>
    </source>
</evidence>
<dbReference type="GeneID" id="108681420"/>
<dbReference type="PANTHER" id="PTHR22600:SF26">
    <property type="entry name" value="BETA-N-ACETYLHEXOSAMINIDASE"/>
    <property type="match status" value="1"/>
</dbReference>
<keyword evidence="6 7" id="KW-0326">Glycosidase</keyword>
<dbReference type="InterPro" id="IPR029018">
    <property type="entry name" value="Hex-like_dom2"/>
</dbReference>
<dbReference type="Pfam" id="PF00728">
    <property type="entry name" value="Glyco_hydro_20"/>
    <property type="match status" value="1"/>
</dbReference>
<dbReference type="GO" id="GO:0005975">
    <property type="term" value="P:carbohydrate metabolic process"/>
    <property type="evidence" value="ECO:0007669"/>
    <property type="project" value="InterPro"/>
</dbReference>
<dbReference type="Pfam" id="PF14845">
    <property type="entry name" value="Glycohydro_20b2"/>
    <property type="match status" value="1"/>
</dbReference>
<dbReference type="FunFam" id="3.20.20.80:FF:000063">
    <property type="entry name" value="Beta-hexosaminidase"/>
    <property type="match status" value="1"/>
</dbReference>
<protein>
    <recommendedName>
        <fullName evidence="7">Beta-hexosaminidase</fullName>
        <ecNumber evidence="7">3.2.1.52</ecNumber>
    </recommendedName>
</protein>
<dbReference type="RefSeq" id="XP_018025933.1">
    <property type="nucleotide sequence ID" value="XM_018170444.2"/>
</dbReference>
<dbReference type="SUPFAM" id="SSF51445">
    <property type="entry name" value="(Trans)glycosidases"/>
    <property type="match status" value="1"/>
</dbReference>
<proteinExistence type="inferred from homology"/>
<reference evidence="13" key="1">
    <citation type="submission" date="2025-08" db="UniProtKB">
        <authorList>
            <consortium name="RefSeq"/>
        </authorList>
    </citation>
    <scope>IDENTIFICATION</scope>
    <source>
        <tissue evidence="13">Whole organism</tissue>
    </source>
</reference>
<keyword evidence="4 7" id="KW-0378">Hydrolase</keyword>
<evidence type="ECO:0000256" key="2">
    <source>
        <dbReference type="ARBA" id="ARBA00006285"/>
    </source>
</evidence>
<keyword evidence="12" id="KW-1185">Reference proteome</keyword>
<dbReference type="KEGG" id="hazt:108681420"/>
<dbReference type="GO" id="GO:0005886">
    <property type="term" value="C:plasma membrane"/>
    <property type="evidence" value="ECO:0007669"/>
    <property type="project" value="TreeGrafter"/>
</dbReference>
<accession>A0A8B7PIE9</accession>
<dbReference type="OMA" id="NYCVEPP"/>
<comment type="catalytic activity">
    <reaction evidence="1 7">
        <text>Hydrolysis of terminal non-reducing N-acetyl-D-hexosamine residues in N-acetyl-beta-D-hexosaminides.</text>
        <dbReference type="EC" id="3.2.1.52"/>
    </reaction>
</comment>
<evidence type="ECO:0000259" key="10">
    <source>
        <dbReference type="Pfam" id="PF00728"/>
    </source>
</evidence>
<dbReference type="OrthoDB" id="428480at2759"/>
<evidence type="ECO:0000313" key="13">
    <source>
        <dbReference type="RefSeq" id="XP_018025933.1"/>
    </source>
</evidence>
<dbReference type="InterPro" id="IPR029019">
    <property type="entry name" value="HEX_eukaryotic_N"/>
</dbReference>
<dbReference type="AlphaFoldDB" id="A0A8B7PIE9"/>
<evidence type="ECO:0000256" key="6">
    <source>
        <dbReference type="ARBA" id="ARBA00023295"/>
    </source>
</evidence>
<sequence>MWSLQVFTVFAFAYVASGQFELPNPWTWRCVPQEGKDSVCVKELVTATTSGTSSNAACKITCGKYGPLWPKPKSAKIGNEVQYFLPSAVSENIVASEADKALVVQAVEIFKDNLNAYHPGYKKRQVVWRSRDGAKFIELRVSIEIEGPSQSHLTLDVSDEQYSLFVETLPSSSITNATIRAKTFFGARHGLETLSQLIDYEEAENSLMIVNSADIADQPSFTYRGLLLDTSRNYISVDSIKRTLDAMAANKLNTFHWHITDSHSFPMVLKSLPKMAYYGSYSDRDLYQPEDIRNLVVYGRVRGVRVLPEFDAPAHVGSGWEWGPQEGLGELTVCYKQEPWQEYCVEPPCGQLNIANENIYPVLGKIYKEMVELFGPIDMFHFGGDEVNLNCWNSSEEIVNYMSSNRVDRSADSFYGQWSIFQNRAYDLLTEANNNLPVPGILWTSHLTEKGRTTRFLDKNKYIIQIWSTGTDPLIKELLENKFRVIFSNYDAWYLDCGLGAWVGDGHNWCSPYKEWQAVYDNSPNKIALNLSSTVDLSLILGGEAALWSEQVDSESVDVRLWPRGSALGERLWSDPDHDWRDAEYRMVNHRQRLVKRGVQADRLQPEWCHQNEGLCYINKA</sequence>
<dbReference type="SUPFAM" id="SSF55545">
    <property type="entry name" value="beta-N-acetylhexosaminidase-like domain"/>
    <property type="match status" value="1"/>
</dbReference>
<feature type="domain" description="Glycoside hydrolase family 20 catalytic" evidence="10">
    <location>
        <begin position="221"/>
        <end position="575"/>
    </location>
</feature>
<dbReference type="InterPro" id="IPR017853">
    <property type="entry name" value="GH"/>
</dbReference>
<organism evidence="12 13">
    <name type="scientific">Hyalella azteca</name>
    <name type="common">Amphipod</name>
    <dbReference type="NCBI Taxonomy" id="294128"/>
    <lineage>
        <taxon>Eukaryota</taxon>
        <taxon>Metazoa</taxon>
        <taxon>Ecdysozoa</taxon>
        <taxon>Arthropoda</taxon>
        <taxon>Crustacea</taxon>
        <taxon>Multicrustacea</taxon>
        <taxon>Malacostraca</taxon>
        <taxon>Eumalacostraca</taxon>
        <taxon>Peracarida</taxon>
        <taxon>Amphipoda</taxon>
        <taxon>Senticaudata</taxon>
        <taxon>Talitrida</taxon>
        <taxon>Talitroidea</taxon>
        <taxon>Hyalellidae</taxon>
        <taxon>Hyalella</taxon>
    </lineage>
</organism>